<organism evidence="1 2">
    <name type="scientific">Strongyloides venezuelensis</name>
    <name type="common">Threadworm</name>
    <dbReference type="NCBI Taxonomy" id="75913"/>
    <lineage>
        <taxon>Eukaryota</taxon>
        <taxon>Metazoa</taxon>
        <taxon>Ecdysozoa</taxon>
        <taxon>Nematoda</taxon>
        <taxon>Chromadorea</taxon>
        <taxon>Rhabditida</taxon>
        <taxon>Tylenchina</taxon>
        <taxon>Panagrolaimomorpha</taxon>
        <taxon>Strongyloidoidea</taxon>
        <taxon>Strongyloididae</taxon>
        <taxon>Strongyloides</taxon>
    </lineage>
</organism>
<dbReference type="AlphaFoldDB" id="A0A0K0EZ95"/>
<protein>
    <submittedName>
        <fullName evidence="2">F-box domain-containing protein</fullName>
    </submittedName>
</protein>
<evidence type="ECO:0000313" key="1">
    <source>
        <dbReference type="Proteomes" id="UP000035680"/>
    </source>
</evidence>
<proteinExistence type="predicted"/>
<dbReference type="Proteomes" id="UP000035680">
    <property type="component" value="Unassembled WGS sequence"/>
</dbReference>
<evidence type="ECO:0000313" key="2">
    <source>
        <dbReference type="WBParaSite" id="SVE_0185400.1"/>
    </source>
</evidence>
<reference evidence="1" key="1">
    <citation type="submission" date="2014-07" db="EMBL/GenBank/DDBJ databases">
        <authorList>
            <person name="Martin A.A"/>
            <person name="De Silva N."/>
        </authorList>
    </citation>
    <scope>NUCLEOTIDE SEQUENCE</scope>
</reference>
<accession>A0A0K0EZ95</accession>
<sequence>MINEDIENFLFSSYIIDEIVKRSITNVEHLNDRPKDLTIIKPTFSRGVKFLDGEYIDIECVCDNLERSKSWNTYSLSHAMKLSPRCYHKSYDDLTYHETLIKDIENSDYNFTNYLRSYINKYFNKYLTILKTEYGEEIVGAFIQTIFLVPNHIYHLVKYLEELEWTNLKRYRYEIRWTNMITDKEEETYFNVELRNINGTIECSLYGTFHNGRMIRFDKGYQYVRRWILHFADDI</sequence>
<dbReference type="WBParaSite" id="SVE_0185400.1">
    <property type="protein sequence ID" value="SVE_0185400.1"/>
    <property type="gene ID" value="SVE_0185400"/>
</dbReference>
<keyword evidence="1" id="KW-1185">Reference proteome</keyword>
<reference evidence="2" key="2">
    <citation type="submission" date="2015-08" db="UniProtKB">
        <authorList>
            <consortium name="WormBaseParasite"/>
        </authorList>
    </citation>
    <scope>IDENTIFICATION</scope>
</reference>
<name>A0A0K0EZ95_STRVS</name>